<organism evidence="2 3">
    <name type="scientific">Aspergillus pseudoustus</name>
    <dbReference type="NCBI Taxonomy" id="1810923"/>
    <lineage>
        <taxon>Eukaryota</taxon>
        <taxon>Fungi</taxon>
        <taxon>Dikarya</taxon>
        <taxon>Ascomycota</taxon>
        <taxon>Pezizomycotina</taxon>
        <taxon>Eurotiomycetes</taxon>
        <taxon>Eurotiomycetidae</taxon>
        <taxon>Eurotiales</taxon>
        <taxon>Aspergillaceae</taxon>
        <taxon>Aspergillus</taxon>
        <taxon>Aspergillus subgen. Nidulantes</taxon>
    </lineage>
</organism>
<proteinExistence type="predicted"/>
<accession>A0ABR4KH59</accession>
<dbReference type="EMBL" id="JBFXLU010000029">
    <property type="protein sequence ID" value="KAL2851633.1"/>
    <property type="molecule type" value="Genomic_DNA"/>
</dbReference>
<evidence type="ECO:0008006" key="4">
    <source>
        <dbReference type="Google" id="ProtNLM"/>
    </source>
</evidence>
<feature type="region of interest" description="Disordered" evidence="1">
    <location>
        <begin position="1"/>
        <end position="87"/>
    </location>
</feature>
<protein>
    <recommendedName>
        <fullName evidence="4">Restriction endonuclease type II-like protein</fullName>
    </recommendedName>
</protein>
<gene>
    <name evidence="2" type="ORF">BJY01DRAFT_244966</name>
</gene>
<feature type="compositionally biased region" description="Basic and acidic residues" evidence="1">
    <location>
        <begin position="56"/>
        <end position="71"/>
    </location>
</feature>
<feature type="compositionally biased region" description="Polar residues" evidence="1">
    <location>
        <begin position="73"/>
        <end position="87"/>
    </location>
</feature>
<evidence type="ECO:0000313" key="3">
    <source>
        <dbReference type="Proteomes" id="UP001610446"/>
    </source>
</evidence>
<comment type="caution">
    <text evidence="2">The sequence shown here is derived from an EMBL/GenBank/DDBJ whole genome shotgun (WGS) entry which is preliminary data.</text>
</comment>
<dbReference type="Proteomes" id="UP001610446">
    <property type="component" value="Unassembled WGS sequence"/>
</dbReference>
<reference evidence="2 3" key="1">
    <citation type="submission" date="2024-07" db="EMBL/GenBank/DDBJ databases">
        <title>Section-level genome sequencing and comparative genomics of Aspergillus sections Usti and Cavernicolus.</title>
        <authorList>
            <consortium name="Lawrence Berkeley National Laboratory"/>
            <person name="Nybo J.L."/>
            <person name="Vesth T.C."/>
            <person name="Theobald S."/>
            <person name="Frisvad J.C."/>
            <person name="Larsen T.O."/>
            <person name="Kjaerboelling I."/>
            <person name="Rothschild-Mancinelli K."/>
            <person name="Lyhne E.K."/>
            <person name="Kogle M.E."/>
            <person name="Barry K."/>
            <person name="Clum A."/>
            <person name="Na H."/>
            <person name="Ledsgaard L."/>
            <person name="Lin J."/>
            <person name="Lipzen A."/>
            <person name="Kuo A."/>
            <person name="Riley R."/>
            <person name="Mondo S."/>
            <person name="Labutti K."/>
            <person name="Haridas S."/>
            <person name="Pangalinan J."/>
            <person name="Salamov A.A."/>
            <person name="Simmons B.A."/>
            <person name="Magnuson J.K."/>
            <person name="Chen J."/>
            <person name="Drula E."/>
            <person name="Henrissat B."/>
            <person name="Wiebenga A."/>
            <person name="Lubbers R.J."/>
            <person name="Gomes A.C."/>
            <person name="Makela M.R."/>
            <person name="Stajich J."/>
            <person name="Grigoriev I.V."/>
            <person name="Mortensen U.H."/>
            <person name="De Vries R.P."/>
            <person name="Baker S.E."/>
            <person name="Andersen M.R."/>
        </authorList>
    </citation>
    <scope>NUCLEOTIDE SEQUENCE [LARGE SCALE GENOMIC DNA]</scope>
    <source>
        <strain evidence="2 3">CBS 123904</strain>
    </source>
</reference>
<feature type="compositionally biased region" description="Basic residues" evidence="1">
    <location>
        <begin position="1"/>
        <end position="11"/>
    </location>
</feature>
<evidence type="ECO:0000256" key="1">
    <source>
        <dbReference type="SAM" id="MobiDB-lite"/>
    </source>
</evidence>
<sequence length="350" mass="39886">MEWFNKHRSKGSRSSLDNEENSNRPRPRKGNQRTSPSTAEKVDQESSRRPAGKSGNKSDLRTSQKADKEGSGKTVQKSAQKRNIPSQAVTDMFDRNVEDWFDLRFGENKGDAFHLKSSERRRVPDYLRSALRDYDLAFGDVPMNEAIVRVRLNVILLTTLAVKKREEFGQYGREKQPNKRTSTDTADSYKSLHWALETHVSYNVTYKNKTTLVRGRMDYALWYGNRDEAETNMVVVEAKRKGSYGEGLHQALAYIGIIRSARKEAGRKNTTIWGIATDSWSWTFIRVDPHGQVLTQAYSWVEGESIEIISHLHKKMQHAACLSPAQSNTLSRQPIVEEISGLSFSPEEVD</sequence>
<keyword evidence="3" id="KW-1185">Reference proteome</keyword>
<evidence type="ECO:0000313" key="2">
    <source>
        <dbReference type="EMBL" id="KAL2851633.1"/>
    </source>
</evidence>
<name>A0ABR4KH59_9EURO</name>